<dbReference type="Proteomes" id="UP001177003">
    <property type="component" value="Chromosome 8"/>
</dbReference>
<reference evidence="1" key="1">
    <citation type="submission" date="2023-04" db="EMBL/GenBank/DDBJ databases">
        <authorList>
            <person name="Vijverberg K."/>
            <person name="Xiong W."/>
            <person name="Schranz E."/>
        </authorList>
    </citation>
    <scope>NUCLEOTIDE SEQUENCE</scope>
</reference>
<dbReference type="EMBL" id="OX465084">
    <property type="protein sequence ID" value="CAI9297097.1"/>
    <property type="molecule type" value="Genomic_DNA"/>
</dbReference>
<proteinExistence type="predicted"/>
<accession>A0AA35ZSW9</accession>
<evidence type="ECO:0000313" key="1">
    <source>
        <dbReference type="EMBL" id="CAI9297097.1"/>
    </source>
</evidence>
<sequence>MAGKMYVSKGYSTNTYIPDLHVGYDHGPKVPMNDYVHSPNMSSSSSSSKFNNGGSWTINSSNFLEEAYSGLGATHRHHLTTLTDNIKEPSGFQDSVNHSPLLDLHQREVLDELSTRAQLLETEKRYGRPTFVAKPNDIYKKRYRWL</sequence>
<gene>
    <name evidence="1" type="ORF">LSALG_LOCUS35932</name>
</gene>
<dbReference type="AlphaFoldDB" id="A0AA35ZSW9"/>
<keyword evidence="2" id="KW-1185">Reference proteome</keyword>
<protein>
    <submittedName>
        <fullName evidence="1">Uncharacterized protein</fullName>
    </submittedName>
</protein>
<organism evidence="1 2">
    <name type="scientific">Lactuca saligna</name>
    <name type="common">Willowleaf lettuce</name>
    <dbReference type="NCBI Taxonomy" id="75948"/>
    <lineage>
        <taxon>Eukaryota</taxon>
        <taxon>Viridiplantae</taxon>
        <taxon>Streptophyta</taxon>
        <taxon>Embryophyta</taxon>
        <taxon>Tracheophyta</taxon>
        <taxon>Spermatophyta</taxon>
        <taxon>Magnoliopsida</taxon>
        <taxon>eudicotyledons</taxon>
        <taxon>Gunneridae</taxon>
        <taxon>Pentapetalae</taxon>
        <taxon>asterids</taxon>
        <taxon>campanulids</taxon>
        <taxon>Asterales</taxon>
        <taxon>Asteraceae</taxon>
        <taxon>Cichorioideae</taxon>
        <taxon>Cichorieae</taxon>
        <taxon>Lactucinae</taxon>
        <taxon>Lactuca</taxon>
    </lineage>
</organism>
<evidence type="ECO:0000313" key="2">
    <source>
        <dbReference type="Proteomes" id="UP001177003"/>
    </source>
</evidence>
<name>A0AA35ZSW9_LACSI</name>